<dbReference type="Proteomes" id="UP000634004">
    <property type="component" value="Unassembled WGS sequence"/>
</dbReference>
<gene>
    <name evidence="2" type="ORF">GCM10009069_27160</name>
</gene>
<reference evidence="2" key="2">
    <citation type="submission" date="2020-09" db="EMBL/GenBank/DDBJ databases">
        <authorList>
            <person name="Sun Q."/>
            <person name="Kim S."/>
        </authorList>
    </citation>
    <scope>NUCLEOTIDE SEQUENCE</scope>
    <source>
        <strain evidence="2">KCTC 32513</strain>
    </source>
</reference>
<keyword evidence="1" id="KW-0812">Transmembrane</keyword>
<feature type="transmembrane region" description="Helical" evidence="1">
    <location>
        <begin position="39"/>
        <end position="61"/>
    </location>
</feature>
<evidence type="ECO:0000313" key="3">
    <source>
        <dbReference type="Proteomes" id="UP000634004"/>
    </source>
</evidence>
<keyword evidence="1" id="KW-1133">Transmembrane helix</keyword>
<reference evidence="2" key="1">
    <citation type="journal article" date="2014" name="Int. J. Syst. Evol. Microbiol.">
        <title>Complete genome sequence of Corynebacterium casei LMG S-19264T (=DSM 44701T), isolated from a smear-ripened cheese.</title>
        <authorList>
            <consortium name="US DOE Joint Genome Institute (JGI-PGF)"/>
            <person name="Walter F."/>
            <person name="Albersmeier A."/>
            <person name="Kalinowski J."/>
            <person name="Ruckert C."/>
        </authorList>
    </citation>
    <scope>NUCLEOTIDE SEQUENCE</scope>
    <source>
        <strain evidence="2">KCTC 32513</strain>
    </source>
</reference>
<feature type="transmembrane region" description="Helical" evidence="1">
    <location>
        <begin position="7"/>
        <end position="27"/>
    </location>
</feature>
<keyword evidence="1" id="KW-0472">Membrane</keyword>
<evidence type="ECO:0000256" key="1">
    <source>
        <dbReference type="SAM" id="Phobius"/>
    </source>
</evidence>
<accession>A0A8J3CTB3</accession>
<protein>
    <submittedName>
        <fullName evidence="2">Uncharacterized protein</fullName>
    </submittedName>
</protein>
<proteinExistence type="predicted"/>
<dbReference type="AlphaFoldDB" id="A0A8J3CTB3"/>
<dbReference type="EMBL" id="BMZH01000015">
    <property type="protein sequence ID" value="GHB02952.1"/>
    <property type="molecule type" value="Genomic_DNA"/>
</dbReference>
<feature type="transmembrane region" description="Helical" evidence="1">
    <location>
        <begin position="73"/>
        <end position="95"/>
    </location>
</feature>
<name>A0A8J3CTB3_9PROT</name>
<organism evidence="2 3">
    <name type="scientific">Algimonas arctica</name>
    <dbReference type="NCBI Taxonomy" id="1479486"/>
    <lineage>
        <taxon>Bacteria</taxon>
        <taxon>Pseudomonadati</taxon>
        <taxon>Pseudomonadota</taxon>
        <taxon>Alphaproteobacteria</taxon>
        <taxon>Maricaulales</taxon>
        <taxon>Robiginitomaculaceae</taxon>
        <taxon>Algimonas</taxon>
    </lineage>
</organism>
<dbReference type="RefSeq" id="WP_189499342.1">
    <property type="nucleotide sequence ID" value="NZ_BMZH01000015.1"/>
</dbReference>
<sequence>MRLVINILAIIGLLISVTSLIELYALRINEGPSEGFASVAVPFWVIIGASAACVFGFIGRIIDRRKPMPASKLSDMSIAGGLLCGALLLAVPFVFG</sequence>
<comment type="caution">
    <text evidence="2">The sequence shown here is derived from an EMBL/GenBank/DDBJ whole genome shotgun (WGS) entry which is preliminary data.</text>
</comment>
<evidence type="ECO:0000313" key="2">
    <source>
        <dbReference type="EMBL" id="GHB02952.1"/>
    </source>
</evidence>
<keyword evidence="3" id="KW-1185">Reference proteome</keyword>